<gene>
    <name evidence="4" type="primary">20347113</name>
    <name evidence="3" type="ORF">GGTG_06655</name>
</gene>
<dbReference type="HOGENOM" id="CLU_043687_1_2_1"/>
<dbReference type="STRING" id="644352.J3NZF6"/>
<dbReference type="EnsemblFungi" id="EJT76739">
    <property type="protein sequence ID" value="EJT76739"/>
    <property type="gene ID" value="GGTG_06655"/>
</dbReference>
<reference evidence="5" key="1">
    <citation type="submission" date="2010-07" db="EMBL/GenBank/DDBJ databases">
        <title>The genome sequence of Gaeumannomyces graminis var. tritici strain R3-111a-1.</title>
        <authorList>
            <consortium name="The Broad Institute Genome Sequencing Platform"/>
            <person name="Ma L.-J."/>
            <person name="Dead R."/>
            <person name="Young S."/>
            <person name="Zeng Q."/>
            <person name="Koehrsen M."/>
            <person name="Alvarado L."/>
            <person name="Berlin A."/>
            <person name="Chapman S.B."/>
            <person name="Chen Z."/>
            <person name="Freedman E."/>
            <person name="Gellesch M."/>
            <person name="Goldberg J."/>
            <person name="Griggs A."/>
            <person name="Gujja S."/>
            <person name="Heilman E.R."/>
            <person name="Heiman D."/>
            <person name="Hepburn T."/>
            <person name="Howarth C."/>
            <person name="Jen D."/>
            <person name="Larson L."/>
            <person name="Mehta T."/>
            <person name="Neiman D."/>
            <person name="Pearson M."/>
            <person name="Roberts A."/>
            <person name="Saif S."/>
            <person name="Shea T."/>
            <person name="Shenoy N."/>
            <person name="Sisk P."/>
            <person name="Stolte C."/>
            <person name="Sykes S."/>
            <person name="Walk T."/>
            <person name="White J."/>
            <person name="Yandava C."/>
            <person name="Haas B."/>
            <person name="Nusbaum C."/>
            <person name="Birren B."/>
        </authorList>
    </citation>
    <scope>NUCLEOTIDE SEQUENCE [LARGE SCALE GENOMIC DNA]</scope>
    <source>
        <strain evidence="5">R3-111a-1</strain>
    </source>
</reference>
<accession>J3NZF6</accession>
<proteinExistence type="predicted"/>
<name>J3NZF6_GAET3</name>
<feature type="transmembrane region" description="Helical" evidence="2">
    <location>
        <begin position="334"/>
        <end position="358"/>
    </location>
</feature>
<dbReference type="InterPro" id="IPR046536">
    <property type="entry name" value="DUF6601"/>
</dbReference>
<dbReference type="AlphaFoldDB" id="J3NZF6"/>
<evidence type="ECO:0000256" key="2">
    <source>
        <dbReference type="SAM" id="Phobius"/>
    </source>
</evidence>
<protein>
    <submittedName>
        <fullName evidence="3 4">Uncharacterized protein</fullName>
    </submittedName>
</protein>
<feature type="compositionally biased region" description="Basic and acidic residues" evidence="1">
    <location>
        <begin position="14"/>
        <end position="24"/>
    </location>
</feature>
<evidence type="ECO:0000313" key="3">
    <source>
        <dbReference type="EMBL" id="EJT76739.1"/>
    </source>
</evidence>
<reference evidence="3" key="3">
    <citation type="submission" date="2010-09" db="EMBL/GenBank/DDBJ databases">
        <title>Annotation of Gaeumannomyces graminis var. tritici R3-111a-1.</title>
        <authorList>
            <consortium name="The Broad Institute Genome Sequencing Platform"/>
            <person name="Ma L.-J."/>
            <person name="Dead R."/>
            <person name="Young S.K."/>
            <person name="Zeng Q."/>
            <person name="Gargeya S."/>
            <person name="Fitzgerald M."/>
            <person name="Haas B."/>
            <person name="Abouelleil A."/>
            <person name="Alvarado L."/>
            <person name="Arachchi H.M."/>
            <person name="Berlin A."/>
            <person name="Brown A."/>
            <person name="Chapman S.B."/>
            <person name="Chen Z."/>
            <person name="Dunbar C."/>
            <person name="Freedman E."/>
            <person name="Gearin G."/>
            <person name="Gellesch M."/>
            <person name="Goldberg J."/>
            <person name="Griggs A."/>
            <person name="Gujja S."/>
            <person name="Heiman D."/>
            <person name="Howarth C."/>
            <person name="Larson L."/>
            <person name="Lui A."/>
            <person name="MacDonald P.J.P."/>
            <person name="Mehta T."/>
            <person name="Montmayeur A."/>
            <person name="Murphy C."/>
            <person name="Neiman D."/>
            <person name="Pearson M."/>
            <person name="Priest M."/>
            <person name="Roberts A."/>
            <person name="Saif S."/>
            <person name="Shea T."/>
            <person name="Shenoy N."/>
            <person name="Sisk P."/>
            <person name="Stolte C."/>
            <person name="Sykes S."/>
            <person name="Yandava C."/>
            <person name="Wortman J."/>
            <person name="Nusbaum C."/>
            <person name="Birren B."/>
        </authorList>
    </citation>
    <scope>NUCLEOTIDE SEQUENCE</scope>
    <source>
        <strain evidence="3">R3-111a-1</strain>
    </source>
</reference>
<keyword evidence="2" id="KW-0472">Membrane</keyword>
<keyword evidence="2" id="KW-1133">Transmembrane helix</keyword>
<dbReference type="GeneID" id="20347113"/>
<reference evidence="4" key="5">
    <citation type="submission" date="2018-04" db="UniProtKB">
        <authorList>
            <consortium name="EnsemblFungi"/>
        </authorList>
    </citation>
    <scope>IDENTIFICATION</scope>
    <source>
        <strain evidence="4">R3-111a-1</strain>
    </source>
</reference>
<organism evidence="3">
    <name type="scientific">Gaeumannomyces tritici (strain R3-111a-1)</name>
    <name type="common">Wheat and barley take-all root rot fungus</name>
    <name type="synonym">Gaeumannomyces graminis var. tritici</name>
    <dbReference type="NCBI Taxonomy" id="644352"/>
    <lineage>
        <taxon>Eukaryota</taxon>
        <taxon>Fungi</taxon>
        <taxon>Dikarya</taxon>
        <taxon>Ascomycota</taxon>
        <taxon>Pezizomycotina</taxon>
        <taxon>Sordariomycetes</taxon>
        <taxon>Sordariomycetidae</taxon>
        <taxon>Magnaporthales</taxon>
        <taxon>Magnaporthaceae</taxon>
        <taxon>Gaeumannomyces</taxon>
    </lineage>
</organism>
<sequence length="415" mass="46138">MSPTSAAPSPAPRAPRDDVHHGLKELSSALEIGATDIKGSINPEPLAIPQPGPTATSSISEKVSEETDPAAAAAPPRPSPSAVTTSASAQPTTGQARQRLRLVATDKSKLFLPGQPRIRLEPAAPSTDNEDRVLEYLRESHLTTELDGLLPYMKYIFVQTPAHKHIMPLHHQKAHGRDVILNEHPGLHLVWYYDRIFIKPIPAYMYSRAFWDYISNADPKVYQASLGFIRSYYYLIQFETDFSQACKIGLIPKIPTPPAPALPGGDADPKHPSYEEFCAFMESFVPDIEDTDVNYRFGYGELRLTRINKTTMFFKRKMAYFHMLPQWGSYLQHLLTPIITVFAILTVILNAMQVTLAAHEVGPDTVTDNWKPFVGLSLYLPVAVMILISILLAFLLGGVLAMGFKDLVWAKTTSR</sequence>
<dbReference type="EMBL" id="GL385397">
    <property type="protein sequence ID" value="EJT76739.1"/>
    <property type="molecule type" value="Genomic_DNA"/>
</dbReference>
<evidence type="ECO:0000313" key="4">
    <source>
        <dbReference type="EnsemblFungi" id="EJT76739"/>
    </source>
</evidence>
<keyword evidence="5" id="KW-1185">Reference proteome</keyword>
<keyword evidence="2" id="KW-0812">Transmembrane</keyword>
<dbReference type="OrthoDB" id="5086500at2759"/>
<evidence type="ECO:0000256" key="1">
    <source>
        <dbReference type="SAM" id="MobiDB-lite"/>
    </source>
</evidence>
<dbReference type="Proteomes" id="UP000006039">
    <property type="component" value="Unassembled WGS sequence"/>
</dbReference>
<dbReference type="PANTHER" id="PTHR34414:SF1">
    <property type="entry name" value="SUBTILISIN-LIKE SERINE PROTEASE"/>
    <property type="match status" value="1"/>
</dbReference>
<feature type="region of interest" description="Disordered" evidence="1">
    <location>
        <begin position="1"/>
        <end position="98"/>
    </location>
</feature>
<reference evidence="4" key="4">
    <citation type="journal article" date="2015" name="G3 (Bethesda)">
        <title>Genome sequences of three phytopathogenic species of the Magnaporthaceae family of fungi.</title>
        <authorList>
            <person name="Okagaki L.H."/>
            <person name="Nunes C.C."/>
            <person name="Sailsbery J."/>
            <person name="Clay B."/>
            <person name="Brown D."/>
            <person name="John T."/>
            <person name="Oh Y."/>
            <person name="Young N."/>
            <person name="Fitzgerald M."/>
            <person name="Haas B.J."/>
            <person name="Zeng Q."/>
            <person name="Young S."/>
            <person name="Adiconis X."/>
            <person name="Fan L."/>
            <person name="Levin J.Z."/>
            <person name="Mitchell T.K."/>
            <person name="Okubara P.A."/>
            <person name="Farman M.L."/>
            <person name="Kohn L.M."/>
            <person name="Birren B."/>
            <person name="Ma L.-J."/>
            <person name="Dean R.A."/>
        </authorList>
    </citation>
    <scope>NUCLEOTIDE SEQUENCE</scope>
    <source>
        <strain evidence="4">R3-111a-1</strain>
    </source>
</reference>
<evidence type="ECO:0000313" key="5">
    <source>
        <dbReference type="Proteomes" id="UP000006039"/>
    </source>
</evidence>
<dbReference type="eggNOG" id="ENOG502SI3A">
    <property type="taxonomic scope" value="Eukaryota"/>
</dbReference>
<dbReference type="PANTHER" id="PTHR34414">
    <property type="entry name" value="HET DOMAIN-CONTAINING PROTEIN-RELATED"/>
    <property type="match status" value="1"/>
</dbReference>
<dbReference type="VEuPathDB" id="FungiDB:GGTG_06655"/>
<dbReference type="Pfam" id="PF20246">
    <property type="entry name" value="DUF6601"/>
    <property type="match status" value="1"/>
</dbReference>
<dbReference type="RefSeq" id="XP_009222739.1">
    <property type="nucleotide sequence ID" value="XM_009224475.1"/>
</dbReference>
<feature type="transmembrane region" description="Helical" evidence="2">
    <location>
        <begin position="378"/>
        <end position="404"/>
    </location>
</feature>
<reference evidence="3" key="2">
    <citation type="submission" date="2010-07" db="EMBL/GenBank/DDBJ databases">
        <authorList>
            <consortium name="The Broad Institute Genome Sequencing Platform"/>
            <consortium name="Broad Institute Genome Sequencing Center for Infectious Disease"/>
            <person name="Ma L.-J."/>
            <person name="Dead R."/>
            <person name="Young S."/>
            <person name="Zeng Q."/>
            <person name="Koehrsen M."/>
            <person name="Alvarado L."/>
            <person name="Berlin A."/>
            <person name="Chapman S.B."/>
            <person name="Chen Z."/>
            <person name="Freedman E."/>
            <person name="Gellesch M."/>
            <person name="Goldberg J."/>
            <person name="Griggs A."/>
            <person name="Gujja S."/>
            <person name="Heilman E.R."/>
            <person name="Heiman D."/>
            <person name="Hepburn T."/>
            <person name="Howarth C."/>
            <person name="Jen D."/>
            <person name="Larson L."/>
            <person name="Mehta T."/>
            <person name="Neiman D."/>
            <person name="Pearson M."/>
            <person name="Roberts A."/>
            <person name="Saif S."/>
            <person name="Shea T."/>
            <person name="Shenoy N."/>
            <person name="Sisk P."/>
            <person name="Stolte C."/>
            <person name="Sykes S."/>
            <person name="Walk T."/>
            <person name="White J."/>
            <person name="Yandava C."/>
            <person name="Haas B."/>
            <person name="Nusbaum C."/>
            <person name="Birren B."/>
        </authorList>
    </citation>
    <scope>NUCLEOTIDE SEQUENCE</scope>
    <source>
        <strain evidence="3">R3-111a-1</strain>
    </source>
</reference>
<feature type="compositionally biased region" description="Low complexity" evidence="1">
    <location>
        <begin position="69"/>
        <end position="93"/>
    </location>
</feature>